<feature type="domain" description="BTB" evidence="1">
    <location>
        <begin position="54"/>
        <end position="117"/>
    </location>
</feature>
<evidence type="ECO:0000313" key="2">
    <source>
        <dbReference type="EMBL" id="KIN03938.1"/>
    </source>
</evidence>
<sequence>MESNKEVSGNPVTIEDIKPVETKLALTVLSSSSQGIANNNQREERLVVEEMGSEIVHLYVGFHKAEFAIHRQLLLNAGHIFSDMFPPERKPTERVNLCKEEPRVFKLFVEYLYTKAIPGVHRGLNMQANTQRLHDLCQLYAFSDKFQIEPVICNKIMDAIQDGFLYLEKLPDITLVTAVYLNTPNGSKLRQFCIASLLFAMPSRGDLHPDMLAIFMAENREALLDFIYTLKSLDSLGRDPRIRDCQGEIGCVECLGDVEKLKDKQGAWPCQYHIHSFSPGPRIKFERELTGTGADAEEGCYLWGT</sequence>
<dbReference type="PANTHER" id="PTHR47843">
    <property type="entry name" value="BTB DOMAIN-CONTAINING PROTEIN-RELATED"/>
    <property type="match status" value="1"/>
</dbReference>
<evidence type="ECO:0000313" key="3">
    <source>
        <dbReference type="Proteomes" id="UP000054321"/>
    </source>
</evidence>
<dbReference type="HOGENOM" id="CLU_863294_0_0_1"/>
<proteinExistence type="predicted"/>
<dbReference type="OrthoDB" id="6359816at2759"/>
<dbReference type="PROSITE" id="PS50097">
    <property type="entry name" value="BTB"/>
    <property type="match status" value="1"/>
</dbReference>
<dbReference type="SUPFAM" id="SSF54695">
    <property type="entry name" value="POZ domain"/>
    <property type="match status" value="1"/>
</dbReference>
<accession>A0A0C3DPF3</accession>
<dbReference type="InParanoid" id="A0A0C3DPF3"/>
<organism evidence="2 3">
    <name type="scientific">Oidiodendron maius (strain Zn)</name>
    <dbReference type="NCBI Taxonomy" id="913774"/>
    <lineage>
        <taxon>Eukaryota</taxon>
        <taxon>Fungi</taxon>
        <taxon>Dikarya</taxon>
        <taxon>Ascomycota</taxon>
        <taxon>Pezizomycotina</taxon>
        <taxon>Leotiomycetes</taxon>
        <taxon>Leotiomycetes incertae sedis</taxon>
        <taxon>Myxotrichaceae</taxon>
        <taxon>Oidiodendron</taxon>
    </lineage>
</organism>
<dbReference type="Pfam" id="PF00651">
    <property type="entry name" value="BTB"/>
    <property type="match status" value="1"/>
</dbReference>
<protein>
    <recommendedName>
        <fullName evidence="1">BTB domain-containing protein</fullName>
    </recommendedName>
</protein>
<dbReference type="AlphaFoldDB" id="A0A0C3DPF3"/>
<name>A0A0C3DPF3_OIDMZ</name>
<dbReference type="PANTHER" id="PTHR47843:SF2">
    <property type="entry name" value="BTB DOMAIN-CONTAINING PROTEIN"/>
    <property type="match status" value="1"/>
</dbReference>
<dbReference type="EMBL" id="KN832873">
    <property type="protein sequence ID" value="KIN03938.1"/>
    <property type="molecule type" value="Genomic_DNA"/>
</dbReference>
<dbReference type="Gene3D" id="3.30.710.10">
    <property type="entry name" value="Potassium Channel Kv1.1, Chain A"/>
    <property type="match status" value="1"/>
</dbReference>
<reference evidence="3" key="2">
    <citation type="submission" date="2015-01" db="EMBL/GenBank/DDBJ databases">
        <title>Evolutionary Origins and Diversification of the Mycorrhizal Mutualists.</title>
        <authorList>
            <consortium name="DOE Joint Genome Institute"/>
            <consortium name="Mycorrhizal Genomics Consortium"/>
            <person name="Kohler A."/>
            <person name="Kuo A."/>
            <person name="Nagy L.G."/>
            <person name="Floudas D."/>
            <person name="Copeland A."/>
            <person name="Barry K.W."/>
            <person name="Cichocki N."/>
            <person name="Veneault-Fourrey C."/>
            <person name="LaButti K."/>
            <person name="Lindquist E.A."/>
            <person name="Lipzen A."/>
            <person name="Lundell T."/>
            <person name="Morin E."/>
            <person name="Murat C."/>
            <person name="Riley R."/>
            <person name="Ohm R."/>
            <person name="Sun H."/>
            <person name="Tunlid A."/>
            <person name="Henrissat B."/>
            <person name="Grigoriev I.V."/>
            <person name="Hibbett D.S."/>
            <person name="Martin F."/>
        </authorList>
    </citation>
    <scope>NUCLEOTIDE SEQUENCE [LARGE SCALE GENOMIC DNA]</scope>
    <source>
        <strain evidence="3">Zn</strain>
    </source>
</reference>
<dbReference type="InterPro" id="IPR000210">
    <property type="entry name" value="BTB/POZ_dom"/>
</dbReference>
<evidence type="ECO:0000259" key="1">
    <source>
        <dbReference type="PROSITE" id="PS50097"/>
    </source>
</evidence>
<gene>
    <name evidence="2" type="ORF">OIDMADRAFT_51871</name>
</gene>
<dbReference type="InterPro" id="IPR011333">
    <property type="entry name" value="SKP1/BTB/POZ_sf"/>
</dbReference>
<dbReference type="Proteomes" id="UP000054321">
    <property type="component" value="Unassembled WGS sequence"/>
</dbReference>
<reference evidence="2 3" key="1">
    <citation type="submission" date="2014-04" db="EMBL/GenBank/DDBJ databases">
        <authorList>
            <consortium name="DOE Joint Genome Institute"/>
            <person name="Kuo A."/>
            <person name="Martino E."/>
            <person name="Perotto S."/>
            <person name="Kohler A."/>
            <person name="Nagy L.G."/>
            <person name="Floudas D."/>
            <person name="Copeland A."/>
            <person name="Barry K.W."/>
            <person name="Cichocki N."/>
            <person name="Veneault-Fourrey C."/>
            <person name="LaButti K."/>
            <person name="Lindquist E.A."/>
            <person name="Lipzen A."/>
            <person name="Lundell T."/>
            <person name="Morin E."/>
            <person name="Murat C."/>
            <person name="Sun H."/>
            <person name="Tunlid A."/>
            <person name="Henrissat B."/>
            <person name="Grigoriev I.V."/>
            <person name="Hibbett D.S."/>
            <person name="Martin F."/>
            <person name="Nordberg H.P."/>
            <person name="Cantor M.N."/>
            <person name="Hua S.X."/>
        </authorList>
    </citation>
    <scope>NUCLEOTIDE SEQUENCE [LARGE SCALE GENOMIC DNA]</scope>
    <source>
        <strain evidence="2 3">Zn</strain>
    </source>
</reference>
<keyword evidence="3" id="KW-1185">Reference proteome</keyword>
<dbReference type="STRING" id="913774.A0A0C3DPF3"/>